<protein>
    <submittedName>
        <fullName evidence="1">Uncharacterized protein</fullName>
    </submittedName>
</protein>
<proteinExistence type="predicted"/>
<comment type="caution">
    <text evidence="1">The sequence shown here is derived from an EMBL/GenBank/DDBJ whole genome shotgun (WGS) entry which is preliminary data.</text>
</comment>
<organism evidence="1 2">
    <name type="scientific">Paramuricea clavata</name>
    <name type="common">Red gorgonian</name>
    <name type="synonym">Violescent sea-whip</name>
    <dbReference type="NCBI Taxonomy" id="317549"/>
    <lineage>
        <taxon>Eukaryota</taxon>
        <taxon>Metazoa</taxon>
        <taxon>Cnidaria</taxon>
        <taxon>Anthozoa</taxon>
        <taxon>Octocorallia</taxon>
        <taxon>Malacalcyonacea</taxon>
        <taxon>Plexauridae</taxon>
        <taxon>Paramuricea</taxon>
    </lineage>
</organism>
<evidence type="ECO:0000313" key="2">
    <source>
        <dbReference type="Proteomes" id="UP001152795"/>
    </source>
</evidence>
<dbReference type="EMBL" id="CACRXK020004144">
    <property type="protein sequence ID" value="CAB4001646.1"/>
    <property type="molecule type" value="Genomic_DNA"/>
</dbReference>
<dbReference type="OrthoDB" id="6538161at2759"/>
<evidence type="ECO:0000313" key="1">
    <source>
        <dbReference type="EMBL" id="CAB4001646.1"/>
    </source>
</evidence>
<name>A0A6S7HBP2_PARCT</name>
<sequence>MLEKRCQVDTIYLDFAKAFDKPLPLLSGIPQGSILGPILFLIYINNLPDSVSQVTAVSVFADDTKCHRAVRNHQDREILQSDLNNITNWCQDWRMDLNKSKCGVLQFTRCLQPTINQYTLVDIPVKPLTCVKDLGLLRVAQTPTNDMTAILLPIVTSASENPFEVRQLFEPNFYAQACRVVFGFKVADALKYLGKSNEGMENALSQFEHLI</sequence>
<keyword evidence="2" id="KW-1185">Reference proteome</keyword>
<reference evidence="1" key="1">
    <citation type="submission" date="2020-04" db="EMBL/GenBank/DDBJ databases">
        <authorList>
            <person name="Alioto T."/>
            <person name="Alioto T."/>
            <person name="Gomez Garrido J."/>
        </authorList>
    </citation>
    <scope>NUCLEOTIDE SEQUENCE</scope>
    <source>
        <strain evidence="1">A484AB</strain>
    </source>
</reference>
<dbReference type="InterPro" id="IPR000477">
    <property type="entry name" value="RT_dom"/>
</dbReference>
<dbReference type="Proteomes" id="UP001152795">
    <property type="component" value="Unassembled WGS sequence"/>
</dbReference>
<accession>A0A6S7HBP2</accession>
<dbReference type="AlphaFoldDB" id="A0A6S7HBP2"/>
<gene>
    <name evidence="1" type="ORF">PACLA_8A010501</name>
</gene>
<dbReference type="Pfam" id="PF00078">
    <property type="entry name" value="RVT_1"/>
    <property type="match status" value="1"/>
</dbReference>
<dbReference type="PANTHER" id="PTHR33332">
    <property type="entry name" value="REVERSE TRANSCRIPTASE DOMAIN-CONTAINING PROTEIN"/>
    <property type="match status" value="1"/>
</dbReference>
<dbReference type="PROSITE" id="PS50878">
    <property type="entry name" value="RT_POL"/>
    <property type="match status" value="1"/>
</dbReference>